<feature type="compositionally biased region" description="Basic and acidic residues" evidence="1">
    <location>
        <begin position="56"/>
        <end position="65"/>
    </location>
</feature>
<organism evidence="2 3">
    <name type="scientific">Marchantia polymorpha</name>
    <name type="common">Common liverwort</name>
    <name type="synonym">Marchantia aquatica</name>
    <dbReference type="NCBI Taxonomy" id="3197"/>
    <lineage>
        <taxon>Eukaryota</taxon>
        <taxon>Viridiplantae</taxon>
        <taxon>Streptophyta</taxon>
        <taxon>Embryophyta</taxon>
        <taxon>Marchantiophyta</taxon>
        <taxon>Marchantiopsida</taxon>
        <taxon>Marchantiidae</taxon>
        <taxon>Marchantiales</taxon>
        <taxon>Marchantiaceae</taxon>
        <taxon>Marchantia</taxon>
    </lineage>
</organism>
<dbReference type="AlphaFoldDB" id="A0A2R6XCV9"/>
<proteinExistence type="predicted"/>
<dbReference type="Proteomes" id="UP000244005">
    <property type="component" value="Unassembled WGS sequence"/>
</dbReference>
<feature type="compositionally biased region" description="Basic and acidic residues" evidence="1">
    <location>
        <begin position="25"/>
        <end position="35"/>
    </location>
</feature>
<gene>
    <name evidence="2" type="ORF">MARPO_0022s0030</name>
</gene>
<keyword evidence="3" id="KW-1185">Reference proteome</keyword>
<reference evidence="3" key="1">
    <citation type="journal article" date="2017" name="Cell">
        <title>Insights into land plant evolution garnered from the Marchantia polymorpha genome.</title>
        <authorList>
            <person name="Bowman J.L."/>
            <person name="Kohchi T."/>
            <person name="Yamato K.T."/>
            <person name="Jenkins J."/>
            <person name="Shu S."/>
            <person name="Ishizaki K."/>
            <person name="Yamaoka S."/>
            <person name="Nishihama R."/>
            <person name="Nakamura Y."/>
            <person name="Berger F."/>
            <person name="Adam C."/>
            <person name="Aki S.S."/>
            <person name="Althoff F."/>
            <person name="Araki T."/>
            <person name="Arteaga-Vazquez M.A."/>
            <person name="Balasubrmanian S."/>
            <person name="Barry K."/>
            <person name="Bauer D."/>
            <person name="Boehm C.R."/>
            <person name="Briginshaw L."/>
            <person name="Caballero-Perez J."/>
            <person name="Catarino B."/>
            <person name="Chen F."/>
            <person name="Chiyoda S."/>
            <person name="Chovatia M."/>
            <person name="Davies K.M."/>
            <person name="Delmans M."/>
            <person name="Demura T."/>
            <person name="Dierschke T."/>
            <person name="Dolan L."/>
            <person name="Dorantes-Acosta A.E."/>
            <person name="Eklund D.M."/>
            <person name="Florent S.N."/>
            <person name="Flores-Sandoval E."/>
            <person name="Fujiyama A."/>
            <person name="Fukuzawa H."/>
            <person name="Galik B."/>
            <person name="Grimanelli D."/>
            <person name="Grimwood J."/>
            <person name="Grossniklaus U."/>
            <person name="Hamada T."/>
            <person name="Haseloff J."/>
            <person name="Hetherington A.J."/>
            <person name="Higo A."/>
            <person name="Hirakawa Y."/>
            <person name="Hundley H.N."/>
            <person name="Ikeda Y."/>
            <person name="Inoue K."/>
            <person name="Inoue S.I."/>
            <person name="Ishida S."/>
            <person name="Jia Q."/>
            <person name="Kakita M."/>
            <person name="Kanazawa T."/>
            <person name="Kawai Y."/>
            <person name="Kawashima T."/>
            <person name="Kennedy M."/>
            <person name="Kinose K."/>
            <person name="Kinoshita T."/>
            <person name="Kohara Y."/>
            <person name="Koide E."/>
            <person name="Komatsu K."/>
            <person name="Kopischke S."/>
            <person name="Kubo M."/>
            <person name="Kyozuka J."/>
            <person name="Lagercrantz U."/>
            <person name="Lin S.S."/>
            <person name="Lindquist E."/>
            <person name="Lipzen A.M."/>
            <person name="Lu C.W."/>
            <person name="De Luna E."/>
            <person name="Martienssen R.A."/>
            <person name="Minamino N."/>
            <person name="Mizutani M."/>
            <person name="Mizutani M."/>
            <person name="Mochizuki N."/>
            <person name="Monte I."/>
            <person name="Mosher R."/>
            <person name="Nagasaki H."/>
            <person name="Nakagami H."/>
            <person name="Naramoto S."/>
            <person name="Nishitani K."/>
            <person name="Ohtani M."/>
            <person name="Okamoto T."/>
            <person name="Okumura M."/>
            <person name="Phillips J."/>
            <person name="Pollak B."/>
            <person name="Reinders A."/>
            <person name="Rovekamp M."/>
            <person name="Sano R."/>
            <person name="Sawa S."/>
            <person name="Schmid M.W."/>
            <person name="Shirakawa M."/>
            <person name="Solano R."/>
            <person name="Spunde A."/>
            <person name="Suetsugu N."/>
            <person name="Sugano S."/>
            <person name="Sugiyama A."/>
            <person name="Sun R."/>
            <person name="Suzuki Y."/>
            <person name="Takenaka M."/>
            <person name="Takezawa D."/>
            <person name="Tomogane H."/>
            <person name="Tsuzuki M."/>
            <person name="Ueda T."/>
            <person name="Umeda M."/>
            <person name="Ward J.M."/>
            <person name="Watanabe Y."/>
            <person name="Yazaki K."/>
            <person name="Yokoyama R."/>
            <person name="Yoshitake Y."/>
            <person name="Yotsui I."/>
            <person name="Zachgo S."/>
            <person name="Schmutz J."/>
        </authorList>
    </citation>
    <scope>NUCLEOTIDE SEQUENCE [LARGE SCALE GENOMIC DNA]</scope>
    <source>
        <strain evidence="3">Tak-1</strain>
    </source>
</reference>
<feature type="region of interest" description="Disordered" evidence="1">
    <location>
        <begin position="18"/>
        <end position="113"/>
    </location>
</feature>
<name>A0A2R6XCV9_MARPO</name>
<protein>
    <submittedName>
        <fullName evidence="2">Uncharacterized protein</fullName>
    </submittedName>
</protein>
<feature type="compositionally biased region" description="Basic residues" evidence="1">
    <location>
        <begin position="84"/>
        <end position="108"/>
    </location>
</feature>
<dbReference type="EMBL" id="KZ772694">
    <property type="protein sequence ID" value="PTQ43923.1"/>
    <property type="molecule type" value="Genomic_DNA"/>
</dbReference>
<accession>A0A2R6XCV9</accession>
<sequence length="128" mass="15242">MNHAFRRHRLDCDWDMNGSWQMRRSFGERKQEKGTHRASRMKPSSREPAALSSPHSSERERERVQCMKQKVRSSGIPWDAQKQRNTRKRRRRRRPRHKPGPGKGRGKKQQQWPLLTLASRALLRVLVP</sequence>
<evidence type="ECO:0000313" key="2">
    <source>
        <dbReference type="EMBL" id="PTQ43923.1"/>
    </source>
</evidence>
<evidence type="ECO:0000256" key="1">
    <source>
        <dbReference type="SAM" id="MobiDB-lite"/>
    </source>
</evidence>
<evidence type="ECO:0000313" key="3">
    <source>
        <dbReference type="Proteomes" id="UP000244005"/>
    </source>
</evidence>